<reference evidence="2" key="1">
    <citation type="submission" date="2015-07" db="EMBL/GenBank/DDBJ databases">
        <title>MeaNS - Measles Nucleotide Surveillance Program.</title>
        <authorList>
            <person name="Tran T."/>
            <person name="Druce J."/>
        </authorList>
    </citation>
    <scope>NUCLEOTIDE SEQUENCE</scope>
    <source>
        <strain evidence="2">UCB-OBI-ISO-001</strain>
        <tissue evidence="2">Gonad</tissue>
    </source>
</reference>
<gene>
    <name evidence="2" type="ORF">OCBIM_22021111mg</name>
</gene>
<feature type="region of interest" description="Disordered" evidence="1">
    <location>
        <begin position="109"/>
        <end position="201"/>
    </location>
</feature>
<protein>
    <submittedName>
        <fullName evidence="2">Uncharacterized protein</fullName>
    </submittedName>
</protein>
<evidence type="ECO:0000256" key="1">
    <source>
        <dbReference type="SAM" id="MobiDB-lite"/>
    </source>
</evidence>
<name>A0A0L8H837_OCTBM</name>
<feature type="non-terminal residue" evidence="2">
    <location>
        <position position="1"/>
    </location>
</feature>
<evidence type="ECO:0000313" key="2">
    <source>
        <dbReference type="EMBL" id="KOF84925.1"/>
    </source>
</evidence>
<feature type="compositionally biased region" description="Basic and acidic residues" evidence="1">
    <location>
        <begin position="124"/>
        <end position="175"/>
    </location>
</feature>
<accession>A0A0L8H837</accession>
<sequence>KVTIVYRILKIESEKVEAAAVEAVEECLRDIKNVVTFYTRKYGTVEVRFVSEEEARKYSTVPLRSAKWALLPTYCGKCTARVRIGDTEGEGATLEEEIIEEQYTVVKRKKTDSPPKCSRKKRKASGEEKKSEKQENTNEERKNEKATKVSDERTQRSSTSKEERIQKRKENEREMIAIQNERQTETEMPVAEEGLVRREGE</sequence>
<dbReference type="AlphaFoldDB" id="A0A0L8H837"/>
<organism evidence="2">
    <name type="scientific">Octopus bimaculoides</name>
    <name type="common">California two-spotted octopus</name>
    <dbReference type="NCBI Taxonomy" id="37653"/>
    <lineage>
        <taxon>Eukaryota</taxon>
        <taxon>Metazoa</taxon>
        <taxon>Spiralia</taxon>
        <taxon>Lophotrochozoa</taxon>
        <taxon>Mollusca</taxon>
        <taxon>Cephalopoda</taxon>
        <taxon>Coleoidea</taxon>
        <taxon>Octopodiformes</taxon>
        <taxon>Octopoda</taxon>
        <taxon>Incirrata</taxon>
        <taxon>Octopodidae</taxon>
        <taxon>Octopus</taxon>
    </lineage>
</organism>
<dbReference type="EMBL" id="KQ419008">
    <property type="protein sequence ID" value="KOF84925.1"/>
    <property type="molecule type" value="Genomic_DNA"/>
</dbReference>
<proteinExistence type="predicted"/>